<keyword evidence="1" id="KW-1133">Transmembrane helix</keyword>
<evidence type="ECO:0000256" key="1">
    <source>
        <dbReference type="SAM" id="Phobius"/>
    </source>
</evidence>
<reference evidence="2 3" key="1">
    <citation type="journal article" date="2012" name="J. Bacteriol.">
        <title>Complete genome sequence of Mycobacterium intracellulare strain ATCC 13950T.</title>
        <authorList>
            <person name="Kim B.J."/>
            <person name="Choi B.S."/>
            <person name="Lim J.S."/>
            <person name="Choi I.Y."/>
            <person name="Lee J.H."/>
            <person name="Chun J."/>
            <person name="Kook Y.H."/>
            <person name="Kim B.J."/>
        </authorList>
    </citation>
    <scope>NUCLEOTIDE SEQUENCE [LARGE SCALE GENOMIC DNA]</scope>
    <source>
        <strain evidence="3">ATCC 13950 / DSM 43223 / JCM 6384 / NCTC 13025 / 3600</strain>
    </source>
</reference>
<dbReference type="PATRIC" id="fig|487521.10.peg.4736"/>
<gene>
    <name evidence="2" type="ordered locus">OCU_47290</name>
</gene>
<feature type="transmembrane region" description="Helical" evidence="1">
    <location>
        <begin position="21"/>
        <end position="46"/>
    </location>
</feature>
<proteinExistence type="predicted"/>
<dbReference type="Proteomes" id="UP000008004">
    <property type="component" value="Chromosome"/>
</dbReference>
<protein>
    <submittedName>
        <fullName evidence="2">Uncharacterized protein</fullName>
    </submittedName>
</protein>
<name>H8IW64_MYCIA</name>
<dbReference type="RefSeq" id="WP_014381336.1">
    <property type="nucleotide sequence ID" value="NC_016946.1"/>
</dbReference>
<keyword evidence="1" id="KW-0472">Membrane</keyword>
<sequence length="255" mass="28213">MTDDEWEASPPGEAMTAFKRYIYNLLGVVMAGGIGGLLTGAMSAVLKAMIPARDAALIDANYQKSQMWGLSIIASFGAFEAYVEDFAKGVMKLNSELLDDERILQLKVHVRDLLAPEEEKFDRVYRAMNEAAGRKAGIWRYEEVLKFVGLKDEVPLPDIIEDEFKMAQMVRHVWAHNAGIADTQFVNRSRSLGFGFAKGEVVAISQNQAQGYILAITAYGVVIANRHRQQCGLPPMPIGGGSDNPIMNAFRDFYS</sequence>
<dbReference type="HOGENOM" id="CLU_1193790_0_0_11"/>
<dbReference type="EMBL" id="CP003322">
    <property type="protein sequence ID" value="AFC45948.1"/>
    <property type="molecule type" value="Genomic_DNA"/>
</dbReference>
<keyword evidence="1" id="KW-0812">Transmembrane</keyword>
<dbReference type="KEGG" id="mia:OCU_47290"/>
<accession>H8IW64</accession>
<dbReference type="AlphaFoldDB" id="H8IW64"/>
<evidence type="ECO:0000313" key="3">
    <source>
        <dbReference type="Proteomes" id="UP000008004"/>
    </source>
</evidence>
<evidence type="ECO:0000313" key="2">
    <source>
        <dbReference type="EMBL" id="AFC45948.1"/>
    </source>
</evidence>
<organism evidence="2 3">
    <name type="scientific">Mycobacterium intracellulare (strain ATCC 13950 / DSM 43223 / JCM 6384 / NCTC 13025 / 3600)</name>
    <dbReference type="NCBI Taxonomy" id="487521"/>
    <lineage>
        <taxon>Bacteria</taxon>
        <taxon>Bacillati</taxon>
        <taxon>Actinomycetota</taxon>
        <taxon>Actinomycetes</taxon>
        <taxon>Mycobacteriales</taxon>
        <taxon>Mycobacteriaceae</taxon>
        <taxon>Mycobacterium</taxon>
        <taxon>Mycobacterium avium complex (MAC)</taxon>
    </lineage>
</organism>